<dbReference type="STRING" id="1121457.SAMN02745161_1917"/>
<dbReference type="Proteomes" id="UP000184694">
    <property type="component" value="Unassembled WGS sequence"/>
</dbReference>
<keyword evidence="1" id="KW-1133">Transmembrane helix</keyword>
<feature type="transmembrane region" description="Helical" evidence="1">
    <location>
        <begin position="12"/>
        <end position="32"/>
    </location>
</feature>
<keyword evidence="3" id="KW-1185">Reference proteome</keyword>
<sequence>MMGVSFRKTKLFIVVSVFAVVIYFFTIAYVALFETVQMATPDYSIPSKSVSSAQCIMSFASYAAIGKRNLLKVHNQPAVFSAASEQELFAGASAISQRGFTLLGTILGNCSAQHYAIVLLNSKQLLFKVGQSVDGWKILAIKRREVLLEQEGVKERLLIDAMAGANTRGGSVEHVLSRIMLKKKFSNLSEITPSIQLAPRRMGEVSGLYVDYLRPNSFLYTIGLRKNDMLVEVNGQSTFSLRNPMTLMSMLDENMIVLDIVRKGERETLMYRLVK</sequence>
<keyword evidence="1" id="KW-0812">Transmembrane</keyword>
<evidence type="ECO:0000256" key="1">
    <source>
        <dbReference type="SAM" id="Phobius"/>
    </source>
</evidence>
<protein>
    <submittedName>
        <fullName evidence="2">Type II secretion system protein C</fullName>
    </submittedName>
</protein>
<dbReference type="InterPro" id="IPR036034">
    <property type="entry name" value="PDZ_sf"/>
</dbReference>
<evidence type="ECO:0000313" key="2">
    <source>
        <dbReference type="EMBL" id="SIO13047.1"/>
    </source>
</evidence>
<keyword evidence="1" id="KW-0472">Membrane</keyword>
<accession>A0A1N6H038</accession>
<proteinExistence type="predicted"/>
<dbReference type="SUPFAM" id="SSF50156">
    <property type="entry name" value="PDZ domain-like"/>
    <property type="match status" value="1"/>
</dbReference>
<dbReference type="Gene3D" id="2.30.30.830">
    <property type="match status" value="1"/>
</dbReference>
<dbReference type="Gene3D" id="2.30.42.10">
    <property type="match status" value="1"/>
</dbReference>
<reference evidence="3" key="1">
    <citation type="submission" date="2016-11" db="EMBL/GenBank/DDBJ databases">
        <authorList>
            <person name="Varghese N."/>
            <person name="Submissions S."/>
        </authorList>
    </citation>
    <scope>NUCLEOTIDE SEQUENCE [LARGE SCALE GENOMIC DNA]</scope>
    <source>
        <strain evidence="3">DSM 17456</strain>
    </source>
</reference>
<evidence type="ECO:0000313" key="3">
    <source>
        <dbReference type="Proteomes" id="UP000184694"/>
    </source>
</evidence>
<dbReference type="EMBL" id="FSRG01000005">
    <property type="protein sequence ID" value="SIO13047.1"/>
    <property type="molecule type" value="Genomic_DNA"/>
</dbReference>
<name>A0A1N6H038_9BACT</name>
<gene>
    <name evidence="2" type="ORF">SAMN02745161_1917</name>
</gene>
<organism evidence="2 3">
    <name type="scientific">Halodesulfovibrio marinisediminis DSM 17456</name>
    <dbReference type="NCBI Taxonomy" id="1121457"/>
    <lineage>
        <taxon>Bacteria</taxon>
        <taxon>Pseudomonadati</taxon>
        <taxon>Thermodesulfobacteriota</taxon>
        <taxon>Desulfovibrionia</taxon>
        <taxon>Desulfovibrionales</taxon>
        <taxon>Desulfovibrionaceae</taxon>
        <taxon>Halodesulfovibrio</taxon>
    </lineage>
</organism>
<dbReference type="AlphaFoldDB" id="A0A1N6H038"/>